<evidence type="ECO:0000313" key="2">
    <source>
        <dbReference type="Proteomes" id="UP000325780"/>
    </source>
</evidence>
<accession>A0A5N6U6V7</accession>
<keyword evidence="2" id="KW-1185">Reference proteome</keyword>
<evidence type="ECO:0000313" key="1">
    <source>
        <dbReference type="EMBL" id="KAE8154149.1"/>
    </source>
</evidence>
<dbReference type="OrthoDB" id="5350472at2759"/>
<protein>
    <submittedName>
        <fullName evidence="1">Uncharacterized protein</fullName>
    </submittedName>
</protein>
<gene>
    <name evidence="1" type="ORF">BDV25DRAFT_167850</name>
</gene>
<dbReference type="EMBL" id="ML742032">
    <property type="protein sequence ID" value="KAE8154149.1"/>
    <property type="molecule type" value="Genomic_DNA"/>
</dbReference>
<reference evidence="1 2" key="1">
    <citation type="submission" date="2019-04" db="EMBL/GenBank/DDBJ databases">
        <title>Friends and foes A comparative genomics study of 23 Aspergillus species from section Flavi.</title>
        <authorList>
            <consortium name="DOE Joint Genome Institute"/>
            <person name="Kjaerbolling I."/>
            <person name="Vesth T."/>
            <person name="Frisvad J.C."/>
            <person name="Nybo J.L."/>
            <person name="Theobald S."/>
            <person name="Kildgaard S."/>
            <person name="Isbrandt T."/>
            <person name="Kuo A."/>
            <person name="Sato A."/>
            <person name="Lyhne E.K."/>
            <person name="Kogle M.E."/>
            <person name="Wiebenga A."/>
            <person name="Kun R.S."/>
            <person name="Lubbers R.J."/>
            <person name="Makela M.R."/>
            <person name="Barry K."/>
            <person name="Chovatia M."/>
            <person name="Clum A."/>
            <person name="Daum C."/>
            <person name="Haridas S."/>
            <person name="He G."/>
            <person name="LaButti K."/>
            <person name="Lipzen A."/>
            <person name="Mondo S."/>
            <person name="Riley R."/>
            <person name="Salamov A."/>
            <person name="Simmons B.A."/>
            <person name="Magnuson J.K."/>
            <person name="Henrissat B."/>
            <person name="Mortensen U.H."/>
            <person name="Larsen T.O."/>
            <person name="Devries R.P."/>
            <person name="Grigoriev I.V."/>
            <person name="Machida M."/>
            <person name="Baker S.E."/>
            <person name="Andersen M.R."/>
        </authorList>
    </citation>
    <scope>NUCLEOTIDE SEQUENCE [LARGE SCALE GENOMIC DNA]</scope>
    <source>
        <strain evidence="1 2">IBT 18842</strain>
    </source>
</reference>
<sequence length="313" mass="35421">MVQPREQILQAFGGQVNMRIAFQFSRDEIKQFLGNVRANPVAFGAAGTDIPAIQALCQDIARLWAFDGTHYSDPSLRPEQHILRVLHPEWPREYISKFRLGRHLFKDVNFWSLPDLLGLVLNLLGPAPAGATRRNFFLPLIAMFGKWCQKLCVEYPPVVLQCTWTTGGNGEYFLGASMSGYNVDKVETGSWLAVLNRARFSVISTERFRLSGWSQAWSPSIRRRRRDGRPFGRCAETYPLRFLLRDTADKSAIHGLGLSARVLWSTHAYDDRLAGPIWEGTWNPCSNCMALIENMEGLVANFNRYNGRRGAPA</sequence>
<organism evidence="1 2">
    <name type="scientific">Aspergillus avenaceus</name>
    <dbReference type="NCBI Taxonomy" id="36643"/>
    <lineage>
        <taxon>Eukaryota</taxon>
        <taxon>Fungi</taxon>
        <taxon>Dikarya</taxon>
        <taxon>Ascomycota</taxon>
        <taxon>Pezizomycotina</taxon>
        <taxon>Eurotiomycetes</taxon>
        <taxon>Eurotiomycetidae</taxon>
        <taxon>Eurotiales</taxon>
        <taxon>Aspergillaceae</taxon>
        <taxon>Aspergillus</taxon>
        <taxon>Aspergillus subgen. Circumdati</taxon>
    </lineage>
</organism>
<dbReference type="AlphaFoldDB" id="A0A5N6U6V7"/>
<proteinExistence type="predicted"/>
<name>A0A5N6U6V7_ASPAV</name>
<dbReference type="Proteomes" id="UP000325780">
    <property type="component" value="Unassembled WGS sequence"/>
</dbReference>